<keyword evidence="1" id="KW-0813">Transport</keyword>
<dbReference type="SUPFAM" id="SSF52540">
    <property type="entry name" value="P-loop containing nucleoside triphosphate hydrolases"/>
    <property type="match status" value="1"/>
</dbReference>
<dbReference type="PANTHER" id="PTHR42781:SF4">
    <property type="entry name" value="SPERMIDINE_PUTRESCINE IMPORT ATP-BINDING PROTEIN POTA"/>
    <property type="match status" value="1"/>
</dbReference>
<dbReference type="GO" id="GO:0016887">
    <property type="term" value="F:ATP hydrolysis activity"/>
    <property type="evidence" value="ECO:0007669"/>
    <property type="project" value="InterPro"/>
</dbReference>
<dbReference type="PANTHER" id="PTHR42781">
    <property type="entry name" value="SPERMIDINE/PUTRESCINE IMPORT ATP-BINDING PROTEIN POTA"/>
    <property type="match status" value="1"/>
</dbReference>
<dbReference type="InterPro" id="IPR008995">
    <property type="entry name" value="Mo/tungstate-bd_C_term_dom"/>
</dbReference>
<dbReference type="GO" id="GO:0015847">
    <property type="term" value="P:putrescine transport"/>
    <property type="evidence" value="ECO:0007669"/>
    <property type="project" value="UniProtKB-ARBA"/>
</dbReference>
<dbReference type="EMBL" id="JAGIZA010000035">
    <property type="protein sequence ID" value="MBP0496347.1"/>
    <property type="molecule type" value="Genomic_DNA"/>
</dbReference>
<dbReference type="AlphaFoldDB" id="A0A940SAM3"/>
<keyword evidence="6" id="KW-1185">Reference proteome</keyword>
<evidence type="ECO:0000313" key="6">
    <source>
        <dbReference type="Proteomes" id="UP000677537"/>
    </source>
</evidence>
<reference evidence="5" key="1">
    <citation type="submission" date="2021-03" db="EMBL/GenBank/DDBJ databases">
        <authorList>
            <person name="So Y."/>
        </authorList>
    </citation>
    <scope>NUCLEOTIDE SEQUENCE</scope>
    <source>
        <strain evidence="5">SG15</strain>
    </source>
</reference>
<dbReference type="RefSeq" id="WP_209377138.1">
    <property type="nucleotide sequence ID" value="NZ_JAGIZA010000035.1"/>
</dbReference>
<dbReference type="InterPro" id="IPR027417">
    <property type="entry name" value="P-loop_NTPase"/>
</dbReference>
<dbReference type="InterPro" id="IPR003439">
    <property type="entry name" value="ABC_transporter-like_ATP-bd"/>
</dbReference>
<dbReference type="Gene3D" id="3.40.50.300">
    <property type="entry name" value="P-loop containing nucleotide triphosphate hydrolases"/>
    <property type="match status" value="1"/>
</dbReference>
<evidence type="ECO:0000313" key="5">
    <source>
        <dbReference type="EMBL" id="MBP0496347.1"/>
    </source>
</evidence>
<evidence type="ECO:0000256" key="1">
    <source>
        <dbReference type="ARBA" id="ARBA00022448"/>
    </source>
</evidence>
<dbReference type="GO" id="GO:0022857">
    <property type="term" value="F:transmembrane transporter activity"/>
    <property type="evidence" value="ECO:0007669"/>
    <property type="project" value="InterPro"/>
</dbReference>
<evidence type="ECO:0000259" key="4">
    <source>
        <dbReference type="PROSITE" id="PS50893"/>
    </source>
</evidence>
<dbReference type="Pfam" id="PF08402">
    <property type="entry name" value="TOBE_2"/>
    <property type="match status" value="1"/>
</dbReference>
<dbReference type="Pfam" id="PF00005">
    <property type="entry name" value="ABC_tran"/>
    <property type="match status" value="1"/>
</dbReference>
<dbReference type="InterPro" id="IPR003593">
    <property type="entry name" value="AAA+_ATPase"/>
</dbReference>
<dbReference type="PROSITE" id="PS00211">
    <property type="entry name" value="ABC_TRANSPORTER_1"/>
    <property type="match status" value="1"/>
</dbReference>
<dbReference type="GO" id="GO:0043190">
    <property type="term" value="C:ATP-binding cassette (ABC) transporter complex"/>
    <property type="evidence" value="ECO:0007669"/>
    <property type="project" value="InterPro"/>
</dbReference>
<dbReference type="SMART" id="SM00382">
    <property type="entry name" value="AAA"/>
    <property type="match status" value="1"/>
</dbReference>
<feature type="domain" description="ABC transporter" evidence="4">
    <location>
        <begin position="10"/>
        <end position="240"/>
    </location>
</feature>
<keyword evidence="3 5" id="KW-0067">ATP-binding</keyword>
<organism evidence="5 6">
    <name type="scientific">Roseomonas indoligenes</name>
    <dbReference type="NCBI Taxonomy" id="2820811"/>
    <lineage>
        <taxon>Bacteria</taxon>
        <taxon>Pseudomonadati</taxon>
        <taxon>Pseudomonadota</taxon>
        <taxon>Alphaproteobacteria</taxon>
        <taxon>Acetobacterales</taxon>
        <taxon>Roseomonadaceae</taxon>
        <taxon>Roseomonas</taxon>
    </lineage>
</organism>
<dbReference type="FunFam" id="3.40.50.300:FF:000133">
    <property type="entry name" value="Spermidine/putrescine import ATP-binding protein PotA"/>
    <property type="match status" value="1"/>
</dbReference>
<dbReference type="Proteomes" id="UP000677537">
    <property type="component" value="Unassembled WGS sequence"/>
</dbReference>
<dbReference type="GO" id="GO:0005524">
    <property type="term" value="F:ATP binding"/>
    <property type="evidence" value="ECO:0007669"/>
    <property type="project" value="UniProtKB-KW"/>
</dbReference>
<gene>
    <name evidence="5" type="ORF">J5Y10_26435</name>
</gene>
<dbReference type="PROSITE" id="PS50893">
    <property type="entry name" value="ABC_TRANSPORTER_2"/>
    <property type="match status" value="1"/>
</dbReference>
<dbReference type="InterPro" id="IPR050093">
    <property type="entry name" value="ABC_SmlMolc_Importer"/>
</dbReference>
<sequence>MPRSGSVGHLEIDSVSRSFGSLRAVNAVSLDIAAGEFIAFLGPSGCGKTTLLRIIAGFEAADSGRLTLDGRVLAGLPPNRRDVGMVFQNLALFPHLTVAENVAFGLELRRKGTAEIARQVEEALALVALDGLAGRRIQQLSGGQRQRVALARALVLHPAVLLLDEPLSALDLKLRRQLQGELKALQRRTGTTFVFVTHDQEEALSMADRVAVFNRGGLEQFDTPQALYGRPATRFVAEFVGDANIRSAAQLAPLGLSLPAGSLLVIRPEDCVVGTAAAAAPVRIDGVVEAVDFVGPHARLRVAPDGMPAGTTEPWLALLPGAALDGLAPGARATLGFDPARAAQLPASQIRGGA</sequence>
<protein>
    <submittedName>
        <fullName evidence="5">ABC transporter ATP-binding protein</fullName>
    </submittedName>
</protein>
<evidence type="ECO:0000256" key="3">
    <source>
        <dbReference type="ARBA" id="ARBA00022840"/>
    </source>
</evidence>
<dbReference type="SUPFAM" id="SSF50331">
    <property type="entry name" value="MOP-like"/>
    <property type="match status" value="1"/>
</dbReference>
<proteinExistence type="predicted"/>
<dbReference type="InterPro" id="IPR013611">
    <property type="entry name" value="Transp-assoc_OB_typ2"/>
</dbReference>
<name>A0A940SAM3_9PROT</name>
<evidence type="ECO:0000256" key="2">
    <source>
        <dbReference type="ARBA" id="ARBA00022741"/>
    </source>
</evidence>
<comment type="caution">
    <text evidence="5">The sequence shown here is derived from an EMBL/GenBank/DDBJ whole genome shotgun (WGS) entry which is preliminary data.</text>
</comment>
<keyword evidence="2" id="KW-0547">Nucleotide-binding</keyword>
<dbReference type="InterPro" id="IPR017871">
    <property type="entry name" value="ABC_transporter-like_CS"/>
</dbReference>
<accession>A0A940SAM3</accession>